<accession>A0A1I0Y1Y2</accession>
<evidence type="ECO:0000256" key="2">
    <source>
        <dbReference type="ARBA" id="ARBA00006188"/>
    </source>
</evidence>
<gene>
    <name evidence="15" type="ORF">SAMN05216266_104144</name>
</gene>
<keyword evidence="6" id="KW-0119">Carbohydrate metabolism</keyword>
<protein>
    <recommendedName>
        <fullName evidence="4">Trehalase</fullName>
        <ecNumber evidence="3">3.2.1.28</ecNumber>
    </recommendedName>
    <alternativeName>
        <fullName evidence="8">Alpha,alpha-trehalase</fullName>
    </alternativeName>
    <alternativeName>
        <fullName evidence="9">Alpha,alpha-trehalose glucohydrolase</fullName>
    </alternativeName>
</protein>
<dbReference type="AlphaFoldDB" id="A0A1I0Y1Y2"/>
<feature type="domain" description="Trehalase-like N-terminal" evidence="14">
    <location>
        <begin position="2"/>
        <end position="144"/>
    </location>
</feature>
<dbReference type="FunFam" id="1.50.10.10:FF:000005">
    <property type="entry name" value="Glycosyl hydrolase, glucoamylase"/>
    <property type="match status" value="1"/>
</dbReference>
<evidence type="ECO:0000256" key="10">
    <source>
        <dbReference type="ARBA" id="ARBA00053030"/>
    </source>
</evidence>
<evidence type="ECO:0000256" key="6">
    <source>
        <dbReference type="ARBA" id="ARBA00023277"/>
    </source>
</evidence>
<dbReference type="InterPro" id="IPR008928">
    <property type="entry name" value="6-hairpin_glycosidase_sf"/>
</dbReference>
<evidence type="ECO:0000256" key="12">
    <source>
        <dbReference type="SAM" id="MobiDB-lite"/>
    </source>
</evidence>
<dbReference type="STRING" id="490629.SAMN05216266_104144"/>
<dbReference type="PANTHER" id="PTHR31616:SF0">
    <property type="entry name" value="GLUCAN 1,4-ALPHA-GLUCOSIDASE"/>
    <property type="match status" value="1"/>
</dbReference>
<evidence type="ECO:0000259" key="14">
    <source>
        <dbReference type="Pfam" id="PF19291"/>
    </source>
</evidence>
<dbReference type="Pfam" id="PF19291">
    <property type="entry name" value="TREH_N"/>
    <property type="match status" value="1"/>
</dbReference>
<proteinExistence type="inferred from homology"/>
<dbReference type="Proteomes" id="UP000243799">
    <property type="component" value="Unassembled WGS sequence"/>
</dbReference>
<dbReference type="GO" id="GO:0005993">
    <property type="term" value="P:trehalose catabolic process"/>
    <property type="evidence" value="ECO:0007669"/>
    <property type="project" value="UniProtKB-ARBA"/>
</dbReference>
<reference evidence="16" key="1">
    <citation type="submission" date="2016-10" db="EMBL/GenBank/DDBJ databases">
        <authorList>
            <person name="Varghese N."/>
            <person name="Submissions S."/>
        </authorList>
    </citation>
    <scope>NUCLEOTIDE SEQUENCE [LARGE SCALE GENOMIC DNA]</scope>
    <source>
        <strain evidence="16">CGMCC 4.3568</strain>
    </source>
</reference>
<evidence type="ECO:0000256" key="5">
    <source>
        <dbReference type="ARBA" id="ARBA00022801"/>
    </source>
</evidence>
<comment type="cofactor">
    <cofactor evidence="10">
        <name>phosphate</name>
        <dbReference type="ChEBI" id="CHEBI:43474"/>
    </cofactor>
</comment>
<dbReference type="OrthoDB" id="3902805at2"/>
<evidence type="ECO:0000256" key="4">
    <source>
        <dbReference type="ARBA" id="ARBA00019905"/>
    </source>
</evidence>
<comment type="pathway">
    <text evidence="11">Glycan degradation; trehalose degradation; D-glucose from alpha,alpha-trehalose: step 1/1.</text>
</comment>
<evidence type="ECO:0000256" key="1">
    <source>
        <dbReference type="ARBA" id="ARBA00001576"/>
    </source>
</evidence>
<feature type="domain" description="GH15-like" evidence="13">
    <location>
        <begin position="216"/>
        <end position="584"/>
    </location>
</feature>
<dbReference type="Pfam" id="PF00723">
    <property type="entry name" value="Glyco_hydro_15"/>
    <property type="match status" value="1"/>
</dbReference>
<dbReference type="GO" id="GO:0004555">
    <property type="term" value="F:alpha,alpha-trehalase activity"/>
    <property type="evidence" value="ECO:0007669"/>
    <property type="project" value="UniProtKB-EC"/>
</dbReference>
<dbReference type="InterPro" id="IPR045582">
    <property type="entry name" value="Trehalase-like_N"/>
</dbReference>
<dbReference type="Gene3D" id="1.50.10.10">
    <property type="match status" value="1"/>
</dbReference>
<keyword evidence="16" id="KW-1185">Reference proteome</keyword>
<evidence type="ECO:0000259" key="13">
    <source>
        <dbReference type="Pfam" id="PF00723"/>
    </source>
</evidence>
<feature type="region of interest" description="Disordered" evidence="12">
    <location>
        <begin position="586"/>
        <end position="608"/>
    </location>
</feature>
<evidence type="ECO:0000313" key="15">
    <source>
        <dbReference type="EMBL" id="SFB06620.1"/>
    </source>
</evidence>
<keyword evidence="5" id="KW-0378">Hydrolase</keyword>
<dbReference type="InterPro" id="IPR012341">
    <property type="entry name" value="6hp_glycosidase-like_sf"/>
</dbReference>
<dbReference type="EC" id="3.2.1.28" evidence="3"/>
<evidence type="ECO:0000256" key="8">
    <source>
        <dbReference type="ARBA" id="ARBA00030473"/>
    </source>
</evidence>
<feature type="compositionally biased region" description="Basic and acidic residues" evidence="12">
    <location>
        <begin position="596"/>
        <end position="608"/>
    </location>
</feature>
<evidence type="ECO:0000256" key="7">
    <source>
        <dbReference type="ARBA" id="ARBA00023295"/>
    </source>
</evidence>
<dbReference type="SUPFAM" id="SSF48208">
    <property type="entry name" value="Six-hairpin glycosidases"/>
    <property type="match status" value="1"/>
</dbReference>
<keyword evidence="7" id="KW-0326">Glycosidase</keyword>
<dbReference type="RefSeq" id="WP_091671855.1">
    <property type="nucleotide sequence ID" value="NZ_FOKG01000004.1"/>
</dbReference>
<dbReference type="InterPro" id="IPR011613">
    <property type="entry name" value="GH15-like"/>
</dbReference>
<dbReference type="PANTHER" id="PTHR31616">
    <property type="entry name" value="TREHALASE"/>
    <property type="match status" value="1"/>
</dbReference>
<evidence type="ECO:0000256" key="3">
    <source>
        <dbReference type="ARBA" id="ARBA00012757"/>
    </source>
</evidence>
<evidence type="ECO:0000256" key="9">
    <source>
        <dbReference type="ARBA" id="ARBA00031637"/>
    </source>
</evidence>
<comment type="similarity">
    <text evidence="2">Belongs to the glycosyl hydrolase 15 family.</text>
</comment>
<evidence type="ECO:0000313" key="16">
    <source>
        <dbReference type="Proteomes" id="UP000243799"/>
    </source>
</evidence>
<dbReference type="EMBL" id="FOKG01000004">
    <property type="protein sequence ID" value="SFB06620.1"/>
    <property type="molecule type" value="Genomic_DNA"/>
</dbReference>
<organism evidence="15 16">
    <name type="scientific">Amycolatopsis marina</name>
    <dbReference type="NCBI Taxonomy" id="490629"/>
    <lineage>
        <taxon>Bacteria</taxon>
        <taxon>Bacillati</taxon>
        <taxon>Actinomycetota</taxon>
        <taxon>Actinomycetes</taxon>
        <taxon>Pseudonocardiales</taxon>
        <taxon>Pseudonocardiaceae</taxon>
        <taxon>Amycolatopsis</taxon>
    </lineage>
</organism>
<name>A0A1I0Y1Y2_9PSEU</name>
<comment type="catalytic activity">
    <reaction evidence="1">
        <text>alpha,alpha-trehalose + H2O = alpha-D-glucose + beta-D-glucose</text>
        <dbReference type="Rhea" id="RHEA:32675"/>
        <dbReference type="ChEBI" id="CHEBI:15377"/>
        <dbReference type="ChEBI" id="CHEBI:15903"/>
        <dbReference type="ChEBI" id="CHEBI:16551"/>
        <dbReference type="ChEBI" id="CHEBI:17925"/>
        <dbReference type="EC" id="3.2.1.28"/>
    </reaction>
</comment>
<sequence>MSTPLEDYALIGDTYTAALVSRDCSIDWLCLPRFDSGACFAALLGGPQHGRWTMSPSGEGWRAERRYRGDSLVLETTFSQGDNAVRVVDCMPIRGAQPDLVRRVEGVRGSVTMRSDLVPRYDYGRVVPWFRPEGRRLHAIAGPDHLTMDADLEFDLSDAEHPSVEFIVDEGDTVDFRLTWSNPQYEDITDLDVGDIIVTTEKWWQDWVARCTYEGEYRDAVVRSLVTLKALTYAPTGGMVAAPTTSLPERLGGVRNWDYRFCWIRDATFTLLALLAAGYAEEACAWREWLVRAVAGRPEQMQIMYGVDGQRRLPELELDWLPGYEGSRPVRTGNEAARQYQLDVYGELMDALHQARAQGIPPDENAWLLQRRLMEFVEEHWQDPDNGIWEVRGPRRHFTHSKMMAWAAADRAVKAVEEFGLDGPVDRWKRLRQDIFDEVCEKGYDPERNTFTQYYGSEALDASLLMMPNIGFLPATDRRVRGTVEAVEKELMQNGFVQRYSMSAATQHVDGLPEGEGAFLPCTFWLADNYILQGEVEKGRALFERMLDLRNDVGLLSEEFDPHSGRLVGNFPQALSHIPLVDTAFNLGTSRGPSQRRAETGEHERSSR</sequence>
<evidence type="ECO:0000256" key="11">
    <source>
        <dbReference type="ARBA" id="ARBA00060615"/>
    </source>
</evidence>